<keyword evidence="4" id="KW-1185">Reference proteome</keyword>
<evidence type="ECO:0000259" key="2">
    <source>
        <dbReference type="Pfam" id="PF26640"/>
    </source>
</evidence>
<dbReference type="Proteomes" id="UP000250140">
    <property type="component" value="Unassembled WGS sequence"/>
</dbReference>
<feature type="domain" description="Heterokaryon incompatibility" evidence="1">
    <location>
        <begin position="23"/>
        <end position="113"/>
    </location>
</feature>
<evidence type="ECO:0000313" key="4">
    <source>
        <dbReference type="Proteomes" id="UP000250140"/>
    </source>
</evidence>
<dbReference type="AlphaFoldDB" id="A0A8E2JTK2"/>
<dbReference type="InterPro" id="IPR058525">
    <property type="entry name" value="DUF8212"/>
</dbReference>
<dbReference type="PANTHER" id="PTHR10622:SF10">
    <property type="entry name" value="HET DOMAIN-CONTAINING PROTEIN"/>
    <property type="match status" value="1"/>
</dbReference>
<protein>
    <submittedName>
        <fullName evidence="3">HET-domain-containing protein</fullName>
    </submittedName>
</protein>
<organism evidence="3 4">
    <name type="scientific">Glonium stellatum</name>
    <dbReference type="NCBI Taxonomy" id="574774"/>
    <lineage>
        <taxon>Eukaryota</taxon>
        <taxon>Fungi</taxon>
        <taxon>Dikarya</taxon>
        <taxon>Ascomycota</taxon>
        <taxon>Pezizomycotina</taxon>
        <taxon>Dothideomycetes</taxon>
        <taxon>Pleosporomycetidae</taxon>
        <taxon>Gloniales</taxon>
        <taxon>Gloniaceae</taxon>
        <taxon>Glonium</taxon>
    </lineage>
</organism>
<dbReference type="OrthoDB" id="20872at2759"/>
<dbReference type="PANTHER" id="PTHR10622">
    <property type="entry name" value="HET DOMAIN-CONTAINING PROTEIN"/>
    <property type="match status" value="1"/>
</dbReference>
<evidence type="ECO:0000259" key="1">
    <source>
        <dbReference type="Pfam" id="PF06985"/>
    </source>
</evidence>
<sequence>MRLINSTTFELRKFDDDNDIPPYAIMSHTWRKDEVSLQDMAGLDESWKQKAGFQKIRYCCEQAVRDELKWAWVDTCCIDQSNSAELSKSINSMFRFYSRAKLCYAYLADISSDDPKKLRNSKWFTRGWTLQELIAPSNVIFYNASWTAIGTKRDLMHEISDITHIDEVVLGGGDLERVSVARKMSWAATRITTILEDMAYCLLGIFNVNMPLLYGEGERAFIRLQKHILEVSFDQSLFAWGVEIIGNMPHSALSGLPI</sequence>
<reference evidence="3 4" key="1">
    <citation type="journal article" date="2016" name="Nat. Commun.">
        <title>Ectomycorrhizal ecology is imprinted in the genome of the dominant symbiotic fungus Cenococcum geophilum.</title>
        <authorList>
            <consortium name="DOE Joint Genome Institute"/>
            <person name="Peter M."/>
            <person name="Kohler A."/>
            <person name="Ohm R.A."/>
            <person name="Kuo A."/>
            <person name="Krutzmann J."/>
            <person name="Morin E."/>
            <person name="Arend M."/>
            <person name="Barry K.W."/>
            <person name="Binder M."/>
            <person name="Choi C."/>
            <person name="Clum A."/>
            <person name="Copeland A."/>
            <person name="Grisel N."/>
            <person name="Haridas S."/>
            <person name="Kipfer T."/>
            <person name="LaButti K."/>
            <person name="Lindquist E."/>
            <person name="Lipzen A."/>
            <person name="Maire R."/>
            <person name="Meier B."/>
            <person name="Mihaltcheva S."/>
            <person name="Molinier V."/>
            <person name="Murat C."/>
            <person name="Poggeler S."/>
            <person name="Quandt C.A."/>
            <person name="Sperisen C."/>
            <person name="Tritt A."/>
            <person name="Tisserant E."/>
            <person name="Crous P.W."/>
            <person name="Henrissat B."/>
            <person name="Nehls U."/>
            <person name="Egli S."/>
            <person name="Spatafora J.W."/>
            <person name="Grigoriev I.V."/>
            <person name="Martin F.M."/>
        </authorList>
    </citation>
    <scope>NUCLEOTIDE SEQUENCE [LARGE SCALE GENOMIC DNA]</scope>
    <source>
        <strain evidence="3 4">CBS 207.34</strain>
    </source>
</reference>
<name>A0A8E2JTK2_9PEZI</name>
<dbReference type="InterPro" id="IPR010730">
    <property type="entry name" value="HET"/>
</dbReference>
<proteinExistence type="predicted"/>
<dbReference type="Pfam" id="PF26640">
    <property type="entry name" value="DUF8212"/>
    <property type="match status" value="1"/>
</dbReference>
<accession>A0A8E2JTK2</accession>
<evidence type="ECO:0000313" key="3">
    <source>
        <dbReference type="EMBL" id="OCL08629.1"/>
    </source>
</evidence>
<gene>
    <name evidence="3" type="ORF">AOQ84DRAFT_397821</name>
</gene>
<dbReference type="EMBL" id="KV749628">
    <property type="protein sequence ID" value="OCL08629.1"/>
    <property type="molecule type" value="Genomic_DNA"/>
</dbReference>
<dbReference type="Pfam" id="PF06985">
    <property type="entry name" value="HET"/>
    <property type="match status" value="1"/>
</dbReference>
<feature type="domain" description="DUF8212" evidence="2">
    <location>
        <begin position="219"/>
        <end position="243"/>
    </location>
</feature>